<accession>A0A917WVG4</accession>
<name>A0A917WVG4_9ACTN</name>
<gene>
    <name evidence="1" type="ORF">GCM10011608_16360</name>
</gene>
<evidence type="ECO:0000313" key="1">
    <source>
        <dbReference type="EMBL" id="GGM32547.1"/>
    </source>
</evidence>
<keyword evidence="2" id="KW-1185">Reference proteome</keyword>
<reference evidence="1" key="2">
    <citation type="submission" date="2020-09" db="EMBL/GenBank/DDBJ databases">
        <authorList>
            <person name="Sun Q."/>
            <person name="Zhou Y."/>
        </authorList>
    </citation>
    <scope>NUCLEOTIDE SEQUENCE</scope>
    <source>
        <strain evidence="1">CGMCC 4.7312</strain>
    </source>
</reference>
<protein>
    <submittedName>
        <fullName evidence="1">Uncharacterized protein</fullName>
    </submittedName>
</protein>
<comment type="caution">
    <text evidence="1">The sequence shown here is derived from an EMBL/GenBank/DDBJ whole genome shotgun (WGS) entry which is preliminary data.</text>
</comment>
<reference evidence="1" key="1">
    <citation type="journal article" date="2014" name="Int. J. Syst. Evol. Microbiol.">
        <title>Complete genome sequence of Corynebacterium casei LMG S-19264T (=DSM 44701T), isolated from a smear-ripened cheese.</title>
        <authorList>
            <consortium name="US DOE Joint Genome Institute (JGI-PGF)"/>
            <person name="Walter F."/>
            <person name="Albersmeier A."/>
            <person name="Kalinowski J."/>
            <person name="Ruckert C."/>
        </authorList>
    </citation>
    <scope>NUCLEOTIDE SEQUENCE</scope>
    <source>
        <strain evidence="1">CGMCC 4.7312</strain>
    </source>
</reference>
<sequence length="83" mass="9336">MRLAHPASGTVAVFASSFDLFHLSKSSPELTSSPASHWTWQRAKADRRVLYEEPHRAGLSDRLRYDHLRAHEECLLAIPDAPA</sequence>
<dbReference type="AlphaFoldDB" id="A0A917WVG4"/>
<proteinExistence type="predicted"/>
<organism evidence="1 2">
    <name type="scientific">Micromonospora sonchi</name>
    <dbReference type="NCBI Taxonomy" id="1763543"/>
    <lineage>
        <taxon>Bacteria</taxon>
        <taxon>Bacillati</taxon>
        <taxon>Actinomycetota</taxon>
        <taxon>Actinomycetes</taxon>
        <taxon>Micromonosporales</taxon>
        <taxon>Micromonosporaceae</taxon>
        <taxon>Micromonospora</taxon>
    </lineage>
</organism>
<evidence type="ECO:0000313" key="2">
    <source>
        <dbReference type="Proteomes" id="UP000608890"/>
    </source>
</evidence>
<dbReference type="Proteomes" id="UP000608890">
    <property type="component" value="Unassembled WGS sequence"/>
</dbReference>
<dbReference type="EMBL" id="BMNB01000006">
    <property type="protein sequence ID" value="GGM32547.1"/>
    <property type="molecule type" value="Genomic_DNA"/>
</dbReference>